<dbReference type="NCBIfam" id="TIGR02937">
    <property type="entry name" value="sigma70-ECF"/>
    <property type="match status" value="1"/>
</dbReference>
<reference evidence="7" key="1">
    <citation type="submission" date="2021-11" db="EMBL/GenBank/DDBJ databases">
        <title>BS-T2-15 a new species belonging to the Comamonadaceae family isolated from the soil of a French oak forest.</title>
        <authorList>
            <person name="Mieszkin S."/>
            <person name="Alain K."/>
        </authorList>
    </citation>
    <scope>NUCLEOTIDE SEQUENCE</scope>
    <source>
        <strain evidence="7">BS-T2-15</strain>
    </source>
</reference>
<dbReference type="Pfam" id="PF08281">
    <property type="entry name" value="Sigma70_r4_2"/>
    <property type="match status" value="1"/>
</dbReference>
<dbReference type="Gene3D" id="1.10.10.10">
    <property type="entry name" value="Winged helix-like DNA-binding domain superfamily/Winged helix DNA-binding domain"/>
    <property type="match status" value="1"/>
</dbReference>
<keyword evidence="4" id="KW-0804">Transcription</keyword>
<dbReference type="InterPro" id="IPR007627">
    <property type="entry name" value="RNA_pol_sigma70_r2"/>
</dbReference>
<feature type="domain" description="RNA polymerase sigma-70 region 2" evidence="5">
    <location>
        <begin position="15"/>
        <end position="78"/>
    </location>
</feature>
<dbReference type="SUPFAM" id="SSF88659">
    <property type="entry name" value="Sigma3 and sigma4 domains of RNA polymerase sigma factors"/>
    <property type="match status" value="1"/>
</dbReference>
<dbReference type="CDD" id="cd06171">
    <property type="entry name" value="Sigma70_r4"/>
    <property type="match status" value="1"/>
</dbReference>
<proteinExistence type="inferred from homology"/>
<dbReference type="SUPFAM" id="SSF88946">
    <property type="entry name" value="Sigma2 domain of RNA polymerase sigma factors"/>
    <property type="match status" value="1"/>
</dbReference>
<dbReference type="Gene3D" id="1.10.1740.10">
    <property type="match status" value="1"/>
</dbReference>
<dbReference type="PANTHER" id="PTHR43133:SF25">
    <property type="entry name" value="RNA POLYMERASE SIGMA FACTOR RFAY-RELATED"/>
    <property type="match status" value="1"/>
</dbReference>
<dbReference type="InterPro" id="IPR014284">
    <property type="entry name" value="RNA_pol_sigma-70_dom"/>
</dbReference>
<evidence type="ECO:0000313" key="7">
    <source>
        <dbReference type="EMBL" id="MCK9685163.1"/>
    </source>
</evidence>
<evidence type="ECO:0000256" key="1">
    <source>
        <dbReference type="ARBA" id="ARBA00010641"/>
    </source>
</evidence>
<dbReference type="GO" id="GO:0003677">
    <property type="term" value="F:DNA binding"/>
    <property type="evidence" value="ECO:0007669"/>
    <property type="project" value="InterPro"/>
</dbReference>
<accession>A0A9X1YFL8</accession>
<evidence type="ECO:0000313" key="8">
    <source>
        <dbReference type="Proteomes" id="UP001139353"/>
    </source>
</evidence>
<evidence type="ECO:0000259" key="5">
    <source>
        <dbReference type="Pfam" id="PF04542"/>
    </source>
</evidence>
<dbReference type="PANTHER" id="PTHR43133">
    <property type="entry name" value="RNA POLYMERASE ECF-TYPE SIGMA FACTO"/>
    <property type="match status" value="1"/>
</dbReference>
<organism evidence="7 8">
    <name type="scientific">Scleromatobacter humisilvae</name>
    <dbReference type="NCBI Taxonomy" id="2897159"/>
    <lineage>
        <taxon>Bacteria</taxon>
        <taxon>Pseudomonadati</taxon>
        <taxon>Pseudomonadota</taxon>
        <taxon>Betaproteobacteria</taxon>
        <taxon>Burkholderiales</taxon>
        <taxon>Sphaerotilaceae</taxon>
        <taxon>Scleromatobacter</taxon>
    </lineage>
</organism>
<dbReference type="InterPro" id="IPR013249">
    <property type="entry name" value="RNA_pol_sigma70_r4_t2"/>
</dbReference>
<comment type="caution">
    <text evidence="7">The sequence shown here is derived from an EMBL/GenBank/DDBJ whole genome shotgun (WGS) entry which is preliminary data.</text>
</comment>
<evidence type="ECO:0000259" key="6">
    <source>
        <dbReference type="Pfam" id="PF08281"/>
    </source>
</evidence>
<dbReference type="EMBL" id="JAJLJH010000001">
    <property type="protein sequence ID" value="MCK9685163.1"/>
    <property type="molecule type" value="Genomic_DNA"/>
</dbReference>
<keyword evidence="3" id="KW-0731">Sigma factor</keyword>
<keyword evidence="8" id="KW-1185">Reference proteome</keyword>
<evidence type="ECO:0000256" key="3">
    <source>
        <dbReference type="ARBA" id="ARBA00023082"/>
    </source>
</evidence>
<dbReference type="Pfam" id="PF04542">
    <property type="entry name" value="Sigma70_r2"/>
    <property type="match status" value="1"/>
</dbReference>
<dbReference type="InterPro" id="IPR013324">
    <property type="entry name" value="RNA_pol_sigma_r3/r4-like"/>
</dbReference>
<dbReference type="GO" id="GO:0006352">
    <property type="term" value="P:DNA-templated transcription initiation"/>
    <property type="evidence" value="ECO:0007669"/>
    <property type="project" value="InterPro"/>
</dbReference>
<feature type="domain" description="RNA polymerase sigma factor 70 region 4 type 2" evidence="6">
    <location>
        <begin position="114"/>
        <end position="163"/>
    </location>
</feature>
<dbReference type="InterPro" id="IPR039425">
    <property type="entry name" value="RNA_pol_sigma-70-like"/>
</dbReference>
<dbReference type="AlphaFoldDB" id="A0A9X1YFL8"/>
<name>A0A9X1YFL8_9BURK</name>
<sequence length="191" mass="21771">MNDEENWRRFELLAMPHLDAAYNLARWLTRDDHDAQDIVQDATMRAMRYIQGLRAEGARAWLLQIVRNTYYTWLKTNRPSERVILDDADDAWQDFPAPAADEPHVIALRRSDREQLNAAIAALPVAYREVLVLRELEDFSYSDIARIAEIPIGTVMSRLARARGLLRVALTPKVRPLLHTVPVSASGGAQK</sequence>
<protein>
    <submittedName>
        <fullName evidence="7">Sigma-70 family RNA polymerase sigma factor</fullName>
    </submittedName>
</protein>
<evidence type="ECO:0000256" key="4">
    <source>
        <dbReference type="ARBA" id="ARBA00023163"/>
    </source>
</evidence>
<dbReference type="RefSeq" id="WP_275681172.1">
    <property type="nucleotide sequence ID" value="NZ_JAJLJH010000001.1"/>
</dbReference>
<dbReference type="Proteomes" id="UP001139353">
    <property type="component" value="Unassembled WGS sequence"/>
</dbReference>
<keyword evidence="2" id="KW-0805">Transcription regulation</keyword>
<comment type="similarity">
    <text evidence="1">Belongs to the sigma-70 factor family. ECF subfamily.</text>
</comment>
<dbReference type="InterPro" id="IPR036388">
    <property type="entry name" value="WH-like_DNA-bd_sf"/>
</dbReference>
<dbReference type="InterPro" id="IPR013325">
    <property type="entry name" value="RNA_pol_sigma_r2"/>
</dbReference>
<gene>
    <name evidence="7" type="ORF">LPC04_05495</name>
</gene>
<evidence type="ECO:0000256" key="2">
    <source>
        <dbReference type="ARBA" id="ARBA00023015"/>
    </source>
</evidence>
<dbReference type="GO" id="GO:0016987">
    <property type="term" value="F:sigma factor activity"/>
    <property type="evidence" value="ECO:0007669"/>
    <property type="project" value="UniProtKB-KW"/>
</dbReference>